<proteinExistence type="predicted"/>
<evidence type="ECO:0000313" key="2">
    <source>
        <dbReference type="Proteomes" id="UP001159363"/>
    </source>
</evidence>
<dbReference type="Proteomes" id="UP001159363">
    <property type="component" value="Chromosome 13"/>
</dbReference>
<comment type="caution">
    <text evidence="1">The sequence shown here is derived from an EMBL/GenBank/DDBJ whole genome shotgun (WGS) entry which is preliminary data.</text>
</comment>
<sequence>MDYTADLEGLLLKLRQDLPQEHIRRVYASMADRIAAYIQANVASQLSEDAVSTHSRKQGGGNFNQYSRELGEEINEKNKTARKTSEKSYVGLYFLYPKIVGYFFVCHVQESRRKRLQLLKEIYQSHVPAMKFDSALIAKGIAVAERLARSPPTEANRAQYPAGSQDFRKWESCRTMPFVGGFSRGSPASPAPSFQRRSIFASINLIDSQDLAVKGRSNLFTLFTYCNGHSDSALRPDLPSF</sequence>
<gene>
    <name evidence="1" type="ORF">PR048_030832</name>
</gene>
<evidence type="ECO:0000313" key="1">
    <source>
        <dbReference type="EMBL" id="KAJ8869260.1"/>
    </source>
</evidence>
<keyword evidence="2" id="KW-1185">Reference proteome</keyword>
<dbReference type="EMBL" id="JARBHB010000014">
    <property type="protein sequence ID" value="KAJ8869260.1"/>
    <property type="molecule type" value="Genomic_DNA"/>
</dbReference>
<reference evidence="1 2" key="1">
    <citation type="submission" date="2023-02" db="EMBL/GenBank/DDBJ databases">
        <title>LHISI_Scaffold_Assembly.</title>
        <authorList>
            <person name="Stuart O.P."/>
            <person name="Cleave R."/>
            <person name="Magrath M.J.L."/>
            <person name="Mikheyev A.S."/>
        </authorList>
    </citation>
    <scope>NUCLEOTIDE SEQUENCE [LARGE SCALE GENOMIC DNA]</scope>
    <source>
        <strain evidence="1">Daus_M_001</strain>
        <tissue evidence="1">Leg muscle</tissue>
    </source>
</reference>
<organism evidence="1 2">
    <name type="scientific">Dryococelus australis</name>
    <dbReference type="NCBI Taxonomy" id="614101"/>
    <lineage>
        <taxon>Eukaryota</taxon>
        <taxon>Metazoa</taxon>
        <taxon>Ecdysozoa</taxon>
        <taxon>Arthropoda</taxon>
        <taxon>Hexapoda</taxon>
        <taxon>Insecta</taxon>
        <taxon>Pterygota</taxon>
        <taxon>Neoptera</taxon>
        <taxon>Polyneoptera</taxon>
        <taxon>Phasmatodea</taxon>
        <taxon>Verophasmatodea</taxon>
        <taxon>Anareolatae</taxon>
        <taxon>Phasmatidae</taxon>
        <taxon>Eurycanthinae</taxon>
        <taxon>Dryococelus</taxon>
    </lineage>
</organism>
<name>A0ABQ9GA01_9NEOP</name>
<protein>
    <submittedName>
        <fullName evidence="1">Uncharacterized protein</fullName>
    </submittedName>
</protein>
<accession>A0ABQ9GA01</accession>